<keyword evidence="3" id="KW-1185">Reference proteome</keyword>
<sequence length="30" mass="3358">MSMDDLMTIAGALVVLALIGFIFYKRIIKN</sequence>
<keyword evidence="1" id="KW-1133">Transmembrane helix</keyword>
<keyword evidence="1" id="KW-0472">Membrane</keyword>
<dbReference type="AlphaFoldDB" id="E1K030"/>
<name>E1K030_SOLFR</name>
<accession>E1K030</accession>
<dbReference type="RefSeq" id="WP_005995619.1">
    <property type="nucleotide sequence ID" value="NZ_AECZ01000027.1"/>
</dbReference>
<reference evidence="2 3" key="1">
    <citation type="submission" date="2010-08" db="EMBL/GenBank/DDBJ databases">
        <title>The draft genome of Desulfovibrio fructosovorans JJ.</title>
        <authorList>
            <consortium name="US DOE Joint Genome Institute (JGI-PGF)"/>
            <person name="Lucas S."/>
            <person name="Copeland A."/>
            <person name="Lapidus A."/>
            <person name="Cheng J.-F."/>
            <person name="Bruce D."/>
            <person name="Goodwin L."/>
            <person name="Pitluck S."/>
            <person name="Land M.L."/>
            <person name="Hauser L."/>
            <person name="Chang Y.-J."/>
            <person name="Jeffries C."/>
            <person name="Wall J.D."/>
            <person name="Stahl D.A."/>
            <person name="Arkin A.P."/>
            <person name="Dehal P."/>
            <person name="Stolyar S.M."/>
            <person name="Hazen T.C."/>
            <person name="Woyke T.J."/>
        </authorList>
    </citation>
    <scope>NUCLEOTIDE SEQUENCE [LARGE SCALE GENOMIC DNA]</scope>
    <source>
        <strain evidence="2 3">JJ</strain>
    </source>
</reference>
<evidence type="ECO:0000313" key="3">
    <source>
        <dbReference type="Proteomes" id="UP000006250"/>
    </source>
</evidence>
<keyword evidence="1" id="KW-0812">Transmembrane</keyword>
<proteinExistence type="predicted"/>
<dbReference type="EMBL" id="AECZ01000027">
    <property type="protein sequence ID" value="EFL50036.1"/>
    <property type="molecule type" value="Genomic_DNA"/>
</dbReference>
<gene>
    <name evidence="2" type="ORF">DesfrDRAFT_3230</name>
</gene>
<dbReference type="Proteomes" id="UP000006250">
    <property type="component" value="Unassembled WGS sequence"/>
</dbReference>
<evidence type="ECO:0000313" key="2">
    <source>
        <dbReference type="EMBL" id="EFL50036.1"/>
    </source>
</evidence>
<evidence type="ECO:0000256" key="1">
    <source>
        <dbReference type="SAM" id="Phobius"/>
    </source>
</evidence>
<comment type="caution">
    <text evidence="2">The sequence shown here is derived from an EMBL/GenBank/DDBJ whole genome shotgun (WGS) entry which is preliminary data.</text>
</comment>
<organism evidence="2 3">
    <name type="scientific">Solidesulfovibrio fructosivorans JJ]</name>
    <dbReference type="NCBI Taxonomy" id="596151"/>
    <lineage>
        <taxon>Bacteria</taxon>
        <taxon>Pseudomonadati</taxon>
        <taxon>Thermodesulfobacteriota</taxon>
        <taxon>Desulfovibrionia</taxon>
        <taxon>Desulfovibrionales</taxon>
        <taxon>Desulfovibrionaceae</taxon>
        <taxon>Solidesulfovibrio</taxon>
    </lineage>
</organism>
<dbReference type="NCBIfam" id="TIGR01167">
    <property type="entry name" value="LPXTG_anchor"/>
    <property type="match status" value="1"/>
</dbReference>
<evidence type="ECO:0008006" key="4">
    <source>
        <dbReference type="Google" id="ProtNLM"/>
    </source>
</evidence>
<feature type="transmembrane region" description="Helical" evidence="1">
    <location>
        <begin position="6"/>
        <end position="24"/>
    </location>
</feature>
<protein>
    <recommendedName>
        <fullName evidence="4">LPXTG cell wall anchor domain-containing protein</fullName>
    </recommendedName>
</protein>